<dbReference type="GeneID" id="7828038"/>
<accession>Q240K7</accession>
<reference evidence="3" key="1">
    <citation type="journal article" date="2006" name="PLoS Biol.">
        <title>Macronuclear genome sequence of the ciliate Tetrahymena thermophila, a model eukaryote.</title>
        <authorList>
            <person name="Eisen J.A."/>
            <person name="Coyne R.S."/>
            <person name="Wu M."/>
            <person name="Wu D."/>
            <person name="Thiagarajan M."/>
            <person name="Wortman J.R."/>
            <person name="Badger J.H."/>
            <person name="Ren Q."/>
            <person name="Amedeo P."/>
            <person name="Jones K.M."/>
            <person name="Tallon L.J."/>
            <person name="Delcher A.L."/>
            <person name="Salzberg S.L."/>
            <person name="Silva J.C."/>
            <person name="Haas B.J."/>
            <person name="Majoros W.H."/>
            <person name="Farzad M."/>
            <person name="Carlton J.M."/>
            <person name="Smith R.K. Jr."/>
            <person name="Garg J."/>
            <person name="Pearlman R.E."/>
            <person name="Karrer K.M."/>
            <person name="Sun L."/>
            <person name="Manning G."/>
            <person name="Elde N.C."/>
            <person name="Turkewitz A.P."/>
            <person name="Asai D.J."/>
            <person name="Wilkes D.E."/>
            <person name="Wang Y."/>
            <person name="Cai H."/>
            <person name="Collins K."/>
            <person name="Stewart B.A."/>
            <person name="Lee S.R."/>
            <person name="Wilamowska K."/>
            <person name="Weinberg Z."/>
            <person name="Ruzzo W.L."/>
            <person name="Wloga D."/>
            <person name="Gaertig J."/>
            <person name="Frankel J."/>
            <person name="Tsao C.-C."/>
            <person name="Gorovsky M.A."/>
            <person name="Keeling P.J."/>
            <person name="Waller R.F."/>
            <person name="Patron N.J."/>
            <person name="Cherry J.M."/>
            <person name="Stover N.A."/>
            <person name="Krieger C.J."/>
            <person name="del Toro C."/>
            <person name="Ryder H.F."/>
            <person name="Williamson S.C."/>
            <person name="Barbeau R.A."/>
            <person name="Hamilton E.P."/>
            <person name="Orias E."/>
        </authorList>
    </citation>
    <scope>NUCLEOTIDE SEQUENCE [LARGE SCALE GENOMIC DNA]</scope>
    <source>
        <strain evidence="3">SB210</strain>
    </source>
</reference>
<evidence type="ECO:0000256" key="1">
    <source>
        <dbReference type="SAM" id="MobiDB-lite"/>
    </source>
</evidence>
<name>Q240K7_TETTS</name>
<dbReference type="EMBL" id="GG662546">
    <property type="protein sequence ID" value="EAS02201.2"/>
    <property type="molecule type" value="Genomic_DNA"/>
</dbReference>
<evidence type="ECO:0000313" key="2">
    <source>
        <dbReference type="EMBL" id="EAS02201.2"/>
    </source>
</evidence>
<dbReference type="Proteomes" id="UP000009168">
    <property type="component" value="Unassembled WGS sequence"/>
</dbReference>
<feature type="compositionally biased region" description="Polar residues" evidence="1">
    <location>
        <begin position="167"/>
        <end position="178"/>
    </location>
</feature>
<gene>
    <name evidence="2" type="ORF">TTHERM_00989420</name>
</gene>
<dbReference type="AlphaFoldDB" id="Q240K7"/>
<dbReference type="HOGENOM" id="CLU_1091870_0_0_1"/>
<dbReference type="RefSeq" id="XP_001022446.2">
    <property type="nucleotide sequence ID" value="XM_001022446.2"/>
</dbReference>
<sequence>MIPPSKRIDFGRNIVPTQFLPKDGYKARNLKTEAAQQLTENKRYQTQVSWIQETYPPIYNFRNLKLGQFTPSLELEGYEYGRQVEHCKVHNLDSKSIYEDRYPNEQKSLFINNEEYKQQVQNRFKRNKEPQQYIRPLISFKHNENFIENNAIQTITDSKNRKKNQKYSEQVKLSENPSKTRSYNIQHMNDFKQKEEEKDKHLQNILKTQKNIQQQMKEQNLLNENNKLTLKDPHLNYIANNIDKFQQQLNNMEGLK</sequence>
<feature type="region of interest" description="Disordered" evidence="1">
    <location>
        <begin position="158"/>
        <end position="178"/>
    </location>
</feature>
<keyword evidence="3" id="KW-1185">Reference proteome</keyword>
<dbReference type="KEGG" id="tet:TTHERM_00989420"/>
<protein>
    <submittedName>
        <fullName evidence="2">Uncharacterized protein</fullName>
    </submittedName>
</protein>
<organism evidence="2 3">
    <name type="scientific">Tetrahymena thermophila (strain SB210)</name>
    <dbReference type="NCBI Taxonomy" id="312017"/>
    <lineage>
        <taxon>Eukaryota</taxon>
        <taxon>Sar</taxon>
        <taxon>Alveolata</taxon>
        <taxon>Ciliophora</taxon>
        <taxon>Intramacronucleata</taxon>
        <taxon>Oligohymenophorea</taxon>
        <taxon>Hymenostomatida</taxon>
        <taxon>Tetrahymenina</taxon>
        <taxon>Tetrahymenidae</taxon>
        <taxon>Tetrahymena</taxon>
    </lineage>
</organism>
<dbReference type="InParanoid" id="Q240K7"/>
<proteinExistence type="predicted"/>
<evidence type="ECO:0000313" key="3">
    <source>
        <dbReference type="Proteomes" id="UP000009168"/>
    </source>
</evidence>